<dbReference type="Gene3D" id="3.30.70.1060">
    <property type="entry name" value="Dimeric alpha+beta barrel"/>
    <property type="match status" value="1"/>
</dbReference>
<dbReference type="SUPFAM" id="SSF54909">
    <property type="entry name" value="Dimeric alpha+beta barrel"/>
    <property type="match status" value="1"/>
</dbReference>
<proteinExistence type="inferred from homology"/>
<evidence type="ECO:0000256" key="1">
    <source>
        <dbReference type="ARBA" id="ARBA00007689"/>
    </source>
</evidence>
<evidence type="ECO:0000313" key="4">
    <source>
        <dbReference type="Proteomes" id="UP000199053"/>
    </source>
</evidence>
<dbReference type="OrthoDB" id="9814407at2"/>
<dbReference type="InterPro" id="IPR005545">
    <property type="entry name" value="YCII"/>
</dbReference>
<feature type="domain" description="YCII-related" evidence="2">
    <location>
        <begin position="1"/>
        <end position="81"/>
    </location>
</feature>
<dbReference type="InterPro" id="IPR011008">
    <property type="entry name" value="Dimeric_a/b-barrel"/>
</dbReference>
<dbReference type="STRING" id="246191.SAMN05660337_1951"/>
<organism evidence="3 4">
    <name type="scientific">Maridesulfovibrio ferrireducens</name>
    <dbReference type="NCBI Taxonomy" id="246191"/>
    <lineage>
        <taxon>Bacteria</taxon>
        <taxon>Pseudomonadati</taxon>
        <taxon>Thermodesulfobacteriota</taxon>
        <taxon>Desulfovibrionia</taxon>
        <taxon>Desulfovibrionales</taxon>
        <taxon>Desulfovibrionaceae</taxon>
        <taxon>Maridesulfovibrio</taxon>
    </lineage>
</organism>
<gene>
    <name evidence="3" type="ORF">SAMN05660337_1951</name>
</gene>
<dbReference type="Proteomes" id="UP000199053">
    <property type="component" value="Unassembled WGS sequence"/>
</dbReference>
<dbReference type="AlphaFoldDB" id="A0A1G9H0A3"/>
<evidence type="ECO:0000313" key="3">
    <source>
        <dbReference type="EMBL" id="SDL06295.1"/>
    </source>
</evidence>
<comment type="similarity">
    <text evidence="1">Belongs to the YciI family.</text>
</comment>
<dbReference type="Pfam" id="PF03795">
    <property type="entry name" value="YCII"/>
    <property type="match status" value="1"/>
</dbReference>
<keyword evidence="4" id="KW-1185">Reference proteome</keyword>
<dbReference type="PANTHER" id="PTHR37828:SF1">
    <property type="entry name" value="YCII-RELATED DOMAIN-CONTAINING PROTEIN"/>
    <property type="match status" value="1"/>
</dbReference>
<reference evidence="4" key="1">
    <citation type="submission" date="2016-10" db="EMBL/GenBank/DDBJ databases">
        <authorList>
            <person name="Varghese N."/>
            <person name="Submissions S."/>
        </authorList>
    </citation>
    <scope>NUCLEOTIDE SEQUENCE [LARGE SCALE GENOMIC DNA]</scope>
    <source>
        <strain evidence="4">DSM 16995</strain>
    </source>
</reference>
<protein>
    <submittedName>
        <fullName evidence="3">Uncharacterized conserved protein YciI, contains a putative active-site phosphohistidine</fullName>
    </submittedName>
</protein>
<name>A0A1G9H0A3_9BACT</name>
<dbReference type="PANTHER" id="PTHR37828">
    <property type="entry name" value="GSR2449 PROTEIN"/>
    <property type="match status" value="1"/>
</dbReference>
<accession>A0A1G9H0A3</accession>
<sequence>MYILSLNYIKPLDEVDTFIDEHVEFLEKQYKAGIFVMSGRKVPRTGGIILAKAVTLEELDTIISEDPFHINGIAEYNITQFIPTMMLEELAGLKEDLTK</sequence>
<evidence type="ECO:0000259" key="2">
    <source>
        <dbReference type="Pfam" id="PF03795"/>
    </source>
</evidence>
<dbReference type="EMBL" id="FNGA01000003">
    <property type="protein sequence ID" value="SDL06295.1"/>
    <property type="molecule type" value="Genomic_DNA"/>
</dbReference>
<dbReference type="RefSeq" id="WP_092160600.1">
    <property type="nucleotide sequence ID" value="NZ_FNGA01000003.1"/>
</dbReference>